<dbReference type="Pfam" id="PF13499">
    <property type="entry name" value="EF-hand_7"/>
    <property type="match status" value="1"/>
</dbReference>
<dbReference type="Gene3D" id="2.30.42.10">
    <property type="match status" value="2"/>
</dbReference>
<dbReference type="Pfam" id="PF00595">
    <property type="entry name" value="PDZ"/>
    <property type="match status" value="2"/>
</dbReference>
<reference evidence="5" key="2">
    <citation type="journal article" date="2023" name="Science">
        <title>Genomic signatures of disease resistance in endangered staghorn corals.</title>
        <authorList>
            <person name="Vollmer S.V."/>
            <person name="Selwyn J.D."/>
            <person name="Despard B.A."/>
            <person name="Roesel C.L."/>
        </authorList>
    </citation>
    <scope>NUCLEOTIDE SEQUENCE</scope>
    <source>
        <strain evidence="5">K2</strain>
    </source>
</reference>
<dbReference type="PANTHER" id="PTHR23048">
    <property type="entry name" value="MYOSIN LIGHT CHAIN 1, 3"/>
    <property type="match status" value="1"/>
</dbReference>
<keyword evidence="6" id="KW-1185">Reference proteome</keyword>
<feature type="domain" description="PDZ" evidence="3">
    <location>
        <begin position="158"/>
        <end position="248"/>
    </location>
</feature>
<protein>
    <submittedName>
        <fullName evidence="5">Calmodulin-4</fullName>
    </submittedName>
</protein>
<dbReference type="CDD" id="cd00051">
    <property type="entry name" value="EFh"/>
    <property type="match status" value="2"/>
</dbReference>
<dbReference type="CDD" id="cd00136">
    <property type="entry name" value="PDZ_canonical"/>
    <property type="match status" value="2"/>
</dbReference>
<dbReference type="GO" id="GO:0016460">
    <property type="term" value="C:myosin II complex"/>
    <property type="evidence" value="ECO:0007669"/>
    <property type="project" value="TreeGrafter"/>
</dbReference>
<gene>
    <name evidence="5" type="ORF">P5673_033148</name>
</gene>
<dbReference type="Proteomes" id="UP001249851">
    <property type="component" value="Unassembled WGS sequence"/>
</dbReference>
<dbReference type="SMART" id="SM00054">
    <property type="entry name" value="EFh"/>
    <property type="match status" value="6"/>
</dbReference>
<feature type="domain" description="EF-hand" evidence="4">
    <location>
        <begin position="411"/>
        <end position="446"/>
    </location>
</feature>
<dbReference type="InterPro" id="IPR002048">
    <property type="entry name" value="EF_hand_dom"/>
</dbReference>
<dbReference type="SUPFAM" id="SSF50156">
    <property type="entry name" value="PDZ domain-like"/>
    <property type="match status" value="2"/>
</dbReference>
<feature type="domain" description="PDZ" evidence="3">
    <location>
        <begin position="572"/>
        <end position="661"/>
    </location>
</feature>
<keyword evidence="1" id="KW-0677">Repeat</keyword>
<evidence type="ECO:0000259" key="4">
    <source>
        <dbReference type="PROSITE" id="PS50222"/>
    </source>
</evidence>
<feature type="domain" description="EF-hand" evidence="4">
    <location>
        <begin position="685"/>
        <end position="720"/>
    </location>
</feature>
<dbReference type="Gene3D" id="1.10.238.10">
    <property type="entry name" value="EF-hand"/>
    <property type="match status" value="3"/>
</dbReference>
<dbReference type="SUPFAM" id="SSF47473">
    <property type="entry name" value="EF-hand"/>
    <property type="match status" value="2"/>
</dbReference>
<dbReference type="InterPro" id="IPR011992">
    <property type="entry name" value="EF-hand-dom_pair"/>
</dbReference>
<dbReference type="InterPro" id="IPR036034">
    <property type="entry name" value="PDZ_sf"/>
</dbReference>
<dbReference type="InterPro" id="IPR001478">
    <property type="entry name" value="PDZ"/>
</dbReference>
<evidence type="ECO:0000313" key="5">
    <source>
        <dbReference type="EMBL" id="KAK2547096.1"/>
    </source>
</evidence>
<keyword evidence="2" id="KW-0106">Calcium</keyword>
<evidence type="ECO:0000256" key="1">
    <source>
        <dbReference type="ARBA" id="ARBA00022737"/>
    </source>
</evidence>
<organism evidence="5 6">
    <name type="scientific">Acropora cervicornis</name>
    <name type="common">Staghorn coral</name>
    <dbReference type="NCBI Taxonomy" id="6130"/>
    <lineage>
        <taxon>Eukaryota</taxon>
        <taxon>Metazoa</taxon>
        <taxon>Cnidaria</taxon>
        <taxon>Anthozoa</taxon>
        <taxon>Hexacorallia</taxon>
        <taxon>Scleractinia</taxon>
        <taxon>Astrocoeniina</taxon>
        <taxon>Acroporidae</taxon>
        <taxon>Acropora</taxon>
    </lineage>
</organism>
<evidence type="ECO:0000313" key="6">
    <source>
        <dbReference type="Proteomes" id="UP001249851"/>
    </source>
</evidence>
<evidence type="ECO:0000259" key="3">
    <source>
        <dbReference type="PROSITE" id="PS50106"/>
    </source>
</evidence>
<dbReference type="InterPro" id="IPR050230">
    <property type="entry name" value="CALM/Myosin/TropC-like"/>
</dbReference>
<sequence>MQTIRRGKFGTFHRATSVVRDTFDDNENSITSSQDGEVCVEVSVGPKGDILQPDVELVGGSDDPFISGNPGLFIIDDINVTNVSCKEAENLFRLADQHVKICAVPRSSPDEVSSNSKIVSWGEESWNRDIDSNSDSGRGTEIFEKEPKTNLDAAEKINIKVPAGPKGVLSPLDFEIKGGRDDPSPDGETKFLIKEIKEGSFLHKHGIKVGDQILKVEGVDLSNVPQHVFFNLLRAANKVAKIQVLKIPTAKDDTEIRVYKDTNRGDNEIDDMNTLNVPLMFALDKIRSADRRVRLHIKKAEKDEFRTAFCVFDRSGTGKISLSQVIELCRSLGYNLTAIDRDIIYTEFRLAGERRISFLNFISIIKNVTLSKQSNTDLFNAFEIFDGENTGFFKVDELEKALKEMPQGKQVNENEIADILAMADPDGDGQVSFQEFKKLGGIESFLNGSETEAWKADRELEPSLENSTRAVRSKQRRNSSIKGTLEVPHLLFRFPAFHRVNRFTGALLIIKEDTAATEPLRQELKLTDKPQDGKRRAQLGTRPRMVSQVTAIKTLLAASFKKDTELNPEYVTIEFAKRPEDRAIDLGFVLHGGVDNEIIPGDPGIFVKHVIAGSVVDKRLRPGDRILFINGINATNVKLKWAQQAVRKAKGMVRLHIKKVPNRQKIIHDAIKKESEQEFPLFSDEDIEGYEDAFSVYDVRGNGLIKVNDVFPLIRSLGHNPLEAAVWCYMNDLGLTANRRIKFTEFLRIMATLITDEEREEHRLDTIRVFDPEERGYINSSELETALKRMPGNEQMTDSELLDIIRLADPDGDGQIHTPGKISTRFYESCQPSAITKQFKQPCARKLK</sequence>
<name>A0AAD9URD0_ACRCE</name>
<dbReference type="SMART" id="SM00228">
    <property type="entry name" value="PDZ"/>
    <property type="match status" value="2"/>
</dbReference>
<accession>A0AAD9URD0</accession>
<dbReference type="PANTHER" id="PTHR23048:SF0">
    <property type="entry name" value="CALMODULIN LIKE 3"/>
    <property type="match status" value="1"/>
</dbReference>
<dbReference type="PROSITE" id="PS50222">
    <property type="entry name" value="EF_HAND_2"/>
    <property type="match status" value="5"/>
</dbReference>
<dbReference type="GO" id="GO:0005509">
    <property type="term" value="F:calcium ion binding"/>
    <property type="evidence" value="ECO:0007669"/>
    <property type="project" value="InterPro"/>
</dbReference>
<reference evidence="5" key="1">
    <citation type="journal article" date="2023" name="G3 (Bethesda)">
        <title>Whole genome assembly and annotation of the endangered Caribbean coral Acropora cervicornis.</title>
        <authorList>
            <person name="Selwyn J.D."/>
            <person name="Vollmer S.V."/>
        </authorList>
    </citation>
    <scope>NUCLEOTIDE SEQUENCE</scope>
    <source>
        <strain evidence="5">K2</strain>
    </source>
</reference>
<dbReference type="PROSITE" id="PS50106">
    <property type="entry name" value="PDZ"/>
    <property type="match status" value="2"/>
</dbReference>
<dbReference type="EMBL" id="JARQWQ010000217">
    <property type="protein sequence ID" value="KAK2547096.1"/>
    <property type="molecule type" value="Genomic_DNA"/>
</dbReference>
<dbReference type="InterPro" id="IPR018247">
    <property type="entry name" value="EF_Hand_1_Ca_BS"/>
</dbReference>
<feature type="domain" description="EF-hand" evidence="4">
    <location>
        <begin position="300"/>
        <end position="335"/>
    </location>
</feature>
<comment type="caution">
    <text evidence="5">The sequence shown here is derived from an EMBL/GenBank/DDBJ whole genome shotgun (WGS) entry which is preliminary data.</text>
</comment>
<proteinExistence type="predicted"/>
<evidence type="ECO:0000256" key="2">
    <source>
        <dbReference type="ARBA" id="ARBA00022837"/>
    </source>
</evidence>
<feature type="domain" description="EF-hand" evidence="4">
    <location>
        <begin position="758"/>
        <end position="793"/>
    </location>
</feature>
<dbReference type="AlphaFoldDB" id="A0AAD9URD0"/>
<dbReference type="FunFam" id="1.10.238.10:FF:000001">
    <property type="entry name" value="Calmodulin 1"/>
    <property type="match status" value="2"/>
</dbReference>
<feature type="domain" description="EF-hand" evidence="4">
    <location>
        <begin position="373"/>
        <end position="408"/>
    </location>
</feature>
<dbReference type="PROSITE" id="PS00018">
    <property type="entry name" value="EF_HAND_1"/>
    <property type="match status" value="1"/>
</dbReference>